<dbReference type="EMBL" id="VSRR010102487">
    <property type="protein sequence ID" value="MPC95497.1"/>
    <property type="molecule type" value="Genomic_DNA"/>
</dbReference>
<gene>
    <name evidence="2" type="ORF">E2C01_090713</name>
</gene>
<evidence type="ECO:0000313" key="3">
    <source>
        <dbReference type="Proteomes" id="UP000324222"/>
    </source>
</evidence>
<feature type="compositionally biased region" description="Basic and acidic residues" evidence="1">
    <location>
        <begin position="19"/>
        <end position="50"/>
    </location>
</feature>
<dbReference type="AlphaFoldDB" id="A0A5B7JQV1"/>
<reference evidence="2 3" key="1">
    <citation type="submission" date="2019-05" db="EMBL/GenBank/DDBJ databases">
        <title>Another draft genome of Portunus trituberculatus and its Hox gene families provides insights of decapod evolution.</title>
        <authorList>
            <person name="Jeong J.-H."/>
            <person name="Song I."/>
            <person name="Kim S."/>
            <person name="Choi T."/>
            <person name="Kim D."/>
            <person name="Ryu S."/>
            <person name="Kim W."/>
        </authorList>
    </citation>
    <scope>NUCLEOTIDE SEQUENCE [LARGE SCALE GENOMIC DNA]</scope>
    <source>
        <tissue evidence="2">Muscle</tissue>
    </source>
</reference>
<protein>
    <submittedName>
        <fullName evidence="2">Uncharacterized protein</fullName>
    </submittedName>
</protein>
<dbReference type="Proteomes" id="UP000324222">
    <property type="component" value="Unassembled WGS sequence"/>
</dbReference>
<feature type="region of interest" description="Disordered" evidence="1">
    <location>
        <begin position="1"/>
        <end position="51"/>
    </location>
</feature>
<evidence type="ECO:0000256" key="1">
    <source>
        <dbReference type="SAM" id="MobiDB-lite"/>
    </source>
</evidence>
<organism evidence="2 3">
    <name type="scientific">Portunus trituberculatus</name>
    <name type="common">Swimming crab</name>
    <name type="synonym">Neptunus trituberculatus</name>
    <dbReference type="NCBI Taxonomy" id="210409"/>
    <lineage>
        <taxon>Eukaryota</taxon>
        <taxon>Metazoa</taxon>
        <taxon>Ecdysozoa</taxon>
        <taxon>Arthropoda</taxon>
        <taxon>Crustacea</taxon>
        <taxon>Multicrustacea</taxon>
        <taxon>Malacostraca</taxon>
        <taxon>Eumalacostraca</taxon>
        <taxon>Eucarida</taxon>
        <taxon>Decapoda</taxon>
        <taxon>Pleocyemata</taxon>
        <taxon>Brachyura</taxon>
        <taxon>Eubrachyura</taxon>
        <taxon>Portunoidea</taxon>
        <taxon>Portunidae</taxon>
        <taxon>Portuninae</taxon>
        <taxon>Portunus</taxon>
    </lineage>
</organism>
<keyword evidence="3" id="KW-1185">Reference proteome</keyword>
<sequence length="66" mass="7819">MEAEKGIRPKKEKKKVKKERGNERIRSEGGTRSDKEAKKENKHSQLEKAAEQYTAPYEYLEYYLTL</sequence>
<proteinExistence type="predicted"/>
<name>A0A5B7JQV1_PORTR</name>
<comment type="caution">
    <text evidence="2">The sequence shown here is derived from an EMBL/GenBank/DDBJ whole genome shotgun (WGS) entry which is preliminary data.</text>
</comment>
<accession>A0A5B7JQV1</accession>
<evidence type="ECO:0000313" key="2">
    <source>
        <dbReference type="EMBL" id="MPC95497.1"/>
    </source>
</evidence>